<dbReference type="Gene3D" id="1.10.510.10">
    <property type="entry name" value="Transferase(Phosphotransferase) domain 1"/>
    <property type="match status" value="1"/>
</dbReference>
<feature type="region of interest" description="Disordered" evidence="23">
    <location>
        <begin position="1"/>
        <end position="69"/>
    </location>
</feature>
<dbReference type="FunFam" id="1.10.510.10:FF:000290">
    <property type="entry name" value="LRR receptor-like serine/threonine-protein kinase ERECTA"/>
    <property type="match status" value="1"/>
</dbReference>
<keyword evidence="13 22" id="KW-0547">Nucleotide-binding</keyword>
<evidence type="ECO:0000256" key="22">
    <source>
        <dbReference type="PROSITE-ProRule" id="PRU10141"/>
    </source>
</evidence>
<keyword evidence="7" id="KW-0433">Leucine-rich repeat</keyword>
<evidence type="ECO:0000256" key="8">
    <source>
        <dbReference type="ARBA" id="ARBA00022626"/>
    </source>
</evidence>
<dbReference type="PROSITE" id="PS00107">
    <property type="entry name" value="PROTEIN_KINASE_ATP"/>
    <property type="match status" value="1"/>
</dbReference>
<evidence type="ECO:0000256" key="15">
    <source>
        <dbReference type="ARBA" id="ARBA00022840"/>
    </source>
</evidence>
<dbReference type="SUPFAM" id="SSF52047">
    <property type="entry name" value="RNI-like"/>
    <property type="match status" value="1"/>
</dbReference>
<keyword evidence="19" id="KW-0325">Glycoprotein</keyword>
<keyword evidence="10 24" id="KW-0812">Transmembrane</keyword>
<proteinExistence type="inferred from homology"/>
<feature type="binding site" evidence="22">
    <location>
        <position position="798"/>
    </location>
    <ligand>
        <name>ATP</name>
        <dbReference type="ChEBI" id="CHEBI:30616"/>
    </ligand>
</feature>
<evidence type="ECO:0000256" key="2">
    <source>
        <dbReference type="ARBA" id="ARBA00004479"/>
    </source>
</evidence>
<dbReference type="PROSITE" id="PS50011">
    <property type="entry name" value="PROTEIN_KINASE_DOM"/>
    <property type="match status" value="1"/>
</dbReference>
<keyword evidence="8" id="KW-1070">Brassinosteroid signaling pathway</keyword>
<dbReference type="InterPro" id="IPR055414">
    <property type="entry name" value="LRR_R13L4/SHOC2-like"/>
</dbReference>
<evidence type="ECO:0000256" key="24">
    <source>
        <dbReference type="SAM" id="Phobius"/>
    </source>
</evidence>
<dbReference type="SMART" id="SM00369">
    <property type="entry name" value="LRR_TYP"/>
    <property type="match status" value="5"/>
</dbReference>
<keyword evidence="11" id="KW-0732">Signal</keyword>
<dbReference type="InterPro" id="IPR032675">
    <property type="entry name" value="LRR_dom_sf"/>
</dbReference>
<dbReference type="PROSITE" id="PS00108">
    <property type="entry name" value="PROTEIN_KINASE_ST"/>
    <property type="match status" value="1"/>
</dbReference>
<evidence type="ECO:0000313" key="27">
    <source>
        <dbReference type="Proteomes" id="UP001054889"/>
    </source>
</evidence>
<dbReference type="SUPFAM" id="SSF52058">
    <property type="entry name" value="L domain-like"/>
    <property type="match status" value="1"/>
</dbReference>
<keyword evidence="16 24" id="KW-1133">Transmembrane helix</keyword>
<evidence type="ECO:0000256" key="12">
    <source>
        <dbReference type="ARBA" id="ARBA00022737"/>
    </source>
</evidence>
<comment type="catalytic activity">
    <reaction evidence="21">
        <text>L-seryl-[protein] + ATP = O-phospho-L-seryl-[protein] + ADP + H(+)</text>
        <dbReference type="Rhea" id="RHEA:17989"/>
        <dbReference type="Rhea" id="RHEA-COMP:9863"/>
        <dbReference type="Rhea" id="RHEA-COMP:11604"/>
        <dbReference type="ChEBI" id="CHEBI:15378"/>
        <dbReference type="ChEBI" id="CHEBI:29999"/>
        <dbReference type="ChEBI" id="CHEBI:30616"/>
        <dbReference type="ChEBI" id="CHEBI:83421"/>
        <dbReference type="ChEBI" id="CHEBI:456216"/>
        <dbReference type="EC" id="2.7.11.1"/>
    </reaction>
</comment>
<organism evidence="26 27">
    <name type="scientific">Eleusine coracana subsp. coracana</name>
    <dbReference type="NCBI Taxonomy" id="191504"/>
    <lineage>
        <taxon>Eukaryota</taxon>
        <taxon>Viridiplantae</taxon>
        <taxon>Streptophyta</taxon>
        <taxon>Embryophyta</taxon>
        <taxon>Tracheophyta</taxon>
        <taxon>Spermatophyta</taxon>
        <taxon>Magnoliopsida</taxon>
        <taxon>Liliopsida</taxon>
        <taxon>Poales</taxon>
        <taxon>Poaceae</taxon>
        <taxon>PACMAD clade</taxon>
        <taxon>Chloridoideae</taxon>
        <taxon>Cynodonteae</taxon>
        <taxon>Eleusininae</taxon>
        <taxon>Eleusine</taxon>
    </lineage>
</organism>
<keyword evidence="6" id="KW-0723">Serine/threonine-protein kinase</keyword>
<dbReference type="GO" id="GO:0004674">
    <property type="term" value="F:protein serine/threonine kinase activity"/>
    <property type="evidence" value="ECO:0007669"/>
    <property type="project" value="UniProtKB-KW"/>
</dbReference>
<evidence type="ECO:0000256" key="6">
    <source>
        <dbReference type="ARBA" id="ARBA00022527"/>
    </source>
</evidence>
<dbReference type="InterPro" id="IPR000719">
    <property type="entry name" value="Prot_kinase_dom"/>
</dbReference>
<gene>
    <name evidence="26" type="primary">gb06518</name>
    <name evidence="26" type="ORF">PR202_gb06518</name>
</gene>
<comment type="similarity">
    <text evidence="3">Belongs to the protein kinase superfamily. Ser/Thr protein kinase family.</text>
</comment>
<evidence type="ECO:0000256" key="9">
    <source>
        <dbReference type="ARBA" id="ARBA00022679"/>
    </source>
</evidence>
<dbReference type="PANTHER" id="PTHR48056">
    <property type="entry name" value="LRR RECEPTOR-LIKE SERINE/THREONINE-PROTEIN KINASE-RELATED"/>
    <property type="match status" value="1"/>
</dbReference>
<dbReference type="AlphaFoldDB" id="A0AAV5E931"/>
<dbReference type="Pfam" id="PF08263">
    <property type="entry name" value="LRRNT_2"/>
    <property type="match status" value="1"/>
</dbReference>
<dbReference type="Gene3D" id="3.30.200.20">
    <property type="entry name" value="Phosphorylase Kinase, domain 1"/>
    <property type="match status" value="1"/>
</dbReference>
<dbReference type="GO" id="GO:0009742">
    <property type="term" value="P:brassinosteroid mediated signaling pathway"/>
    <property type="evidence" value="ECO:0007669"/>
    <property type="project" value="UniProtKB-KW"/>
</dbReference>
<dbReference type="InterPro" id="IPR003591">
    <property type="entry name" value="Leu-rich_rpt_typical-subtyp"/>
</dbReference>
<evidence type="ECO:0000256" key="21">
    <source>
        <dbReference type="ARBA" id="ARBA00048679"/>
    </source>
</evidence>
<keyword evidence="14" id="KW-0418">Kinase</keyword>
<dbReference type="Pfam" id="PF23598">
    <property type="entry name" value="LRR_14"/>
    <property type="match status" value="1"/>
</dbReference>
<evidence type="ECO:0000256" key="17">
    <source>
        <dbReference type="ARBA" id="ARBA00023136"/>
    </source>
</evidence>
<evidence type="ECO:0000256" key="18">
    <source>
        <dbReference type="ARBA" id="ARBA00023170"/>
    </source>
</evidence>
<dbReference type="InterPro" id="IPR050647">
    <property type="entry name" value="Plant_LRR-RLKs"/>
</dbReference>
<evidence type="ECO:0000256" key="16">
    <source>
        <dbReference type="ARBA" id="ARBA00022989"/>
    </source>
</evidence>
<dbReference type="Pfam" id="PF13855">
    <property type="entry name" value="LRR_8"/>
    <property type="match status" value="1"/>
</dbReference>
<dbReference type="GO" id="GO:0005524">
    <property type="term" value="F:ATP binding"/>
    <property type="evidence" value="ECO:0007669"/>
    <property type="project" value="UniProtKB-UniRule"/>
</dbReference>
<comment type="subcellular location">
    <subcellularLocation>
        <location evidence="1">Cell membrane</location>
        <topology evidence="1">Single-pass membrane protein</topology>
    </subcellularLocation>
    <subcellularLocation>
        <location evidence="2">Membrane</location>
        <topology evidence="2">Single-pass type I membrane protein</topology>
    </subcellularLocation>
</comment>
<evidence type="ECO:0000256" key="20">
    <source>
        <dbReference type="ARBA" id="ARBA00047899"/>
    </source>
</evidence>
<reference evidence="26" key="2">
    <citation type="submission" date="2021-12" db="EMBL/GenBank/DDBJ databases">
        <title>Resequencing data analysis of finger millet.</title>
        <authorList>
            <person name="Hatakeyama M."/>
            <person name="Aluri S."/>
            <person name="Balachadran M.T."/>
            <person name="Sivarajan S.R."/>
            <person name="Poveda L."/>
            <person name="Shimizu-Inatsugi R."/>
            <person name="Schlapbach R."/>
            <person name="Sreeman S.M."/>
            <person name="Shimizu K.K."/>
        </authorList>
    </citation>
    <scope>NUCLEOTIDE SEQUENCE</scope>
</reference>
<dbReference type="InterPro" id="IPR008271">
    <property type="entry name" value="Ser/Thr_kinase_AS"/>
</dbReference>
<dbReference type="InterPro" id="IPR017441">
    <property type="entry name" value="Protein_kinase_ATP_BS"/>
</dbReference>
<keyword evidence="12" id="KW-0677">Repeat</keyword>
<dbReference type="GO" id="GO:0033612">
    <property type="term" value="F:receptor serine/threonine kinase binding"/>
    <property type="evidence" value="ECO:0007669"/>
    <property type="project" value="TreeGrafter"/>
</dbReference>
<reference evidence="26" key="1">
    <citation type="journal article" date="2018" name="DNA Res.">
        <title>Multiple hybrid de novo genome assembly of finger millet, an orphan allotetraploid crop.</title>
        <authorList>
            <person name="Hatakeyama M."/>
            <person name="Aluri S."/>
            <person name="Balachadran M.T."/>
            <person name="Sivarajan S.R."/>
            <person name="Patrignani A."/>
            <person name="Gruter S."/>
            <person name="Poveda L."/>
            <person name="Shimizu-Inatsugi R."/>
            <person name="Baeten J."/>
            <person name="Francoijs K.J."/>
            <person name="Nataraja K.N."/>
            <person name="Reddy Y.A.N."/>
            <person name="Phadnis S."/>
            <person name="Ravikumar R.L."/>
            <person name="Schlapbach R."/>
            <person name="Sreeman S.M."/>
            <person name="Shimizu K.K."/>
        </authorList>
    </citation>
    <scope>NUCLEOTIDE SEQUENCE</scope>
</reference>
<dbReference type="FunFam" id="3.30.200.20:FF:000150">
    <property type="entry name" value="serine/threonine-protein kinase BRI1-like 2"/>
    <property type="match status" value="1"/>
</dbReference>
<protein>
    <recommendedName>
        <fullName evidence="4">non-specific serine/threonine protein kinase</fullName>
        <ecNumber evidence="4">2.7.11.1</ecNumber>
    </recommendedName>
</protein>
<dbReference type="Gene3D" id="3.80.10.10">
    <property type="entry name" value="Ribonuclease Inhibitor"/>
    <property type="match status" value="2"/>
</dbReference>
<keyword evidence="15 22" id="KW-0067">ATP-binding</keyword>
<evidence type="ECO:0000256" key="7">
    <source>
        <dbReference type="ARBA" id="ARBA00022614"/>
    </source>
</evidence>
<keyword evidence="18" id="KW-0675">Receptor</keyword>
<sequence>MDGTAPPTSGAPPQVGDGPPPSLATLRVAVPPRLPGIGLRRPLEPDKKATGGGVAEAQSSVSQLRSEGGDHDFKGHSELLVYLSHSLNARSESQPFFPSTSRITVLKQLPLGPTVFCTTVVQCHHEALTPAVCWSPRPHPAPCAGGYVPCVVPSTPLAYLSRSNRLICLILSLALPWLHGPWGGALVKPMVEWECNLCPALPCDVLRESILDGFKLFVLSVCCITCITSFALAESDIKKLYTLRDSFAGTKDLLQSWFDPETPPCHWSGITCKGRTVVAINLSSVPLRVPFPSYIVAFQSLVGLYFRGCGITGVIPEALGKLQHLHYLDLSNNQLTGSIPVSLYKLKMLKEIVLDKNSLSGQLSAAISQLHHLTKLSISMNSISGELPSTLGSLQNLESLALGRNHFTGSIPNEVCNLKWLKELSLLECNLSGTIPWSIGRMKSLQELDLSGNNFNTELPASIGELKNLTRLSLNSATLRGSIPKELGNCKRLAHISLSTNGFTGSIPDELAEFSDLVNLRTVDLSFNSLVGPMLPCKSLYHLDVSSNNLSGQIPLSCARYNEFSSLLVFFNASFNHFSGSLDESISNFTQLSFLDIHNNSLTGSLPSALSNVNYLSYLDLSNNDFSGIIPCGICNMSGITFANFSGNHIGMHSLSDCLAPGICIVSSINHNRVHPPHHVFLRVVVICVTTLTIAVMLALLVVYVRRKLFRSRTVVLVPASEAMATSEPTSSDKLLVKKSWEPPSINVATFESALLRVTADDILKATDNFSEVHIIGGGGFGIVYRATLPEGQTVAIKRLHGDCRFHGDRAFLAEMETIGKVKHRNLVPLLGYCAHGDERFLVYEYMHHGSLETWLRNRADAAEALGWTARLKICVGSACGLMFLHHGFVPHIIHRDMKSSNILLDENMESRVSDFGLARIISAYETHVSTNVAGTLGYIPPEYGMAMKCTAKGDVYSFGVVMLEVLTGRPPTGQEMEEGGGNLVGWVRWMIANGRQSELFDPCLPVSGLWREQMSHVLAIARKCTVDEPWKRPTMVEVVKGLRMIQLMKHEPDDLQEHVEQA</sequence>
<keyword evidence="5" id="KW-1003">Cell membrane</keyword>
<feature type="transmembrane region" description="Helical" evidence="24">
    <location>
        <begin position="680"/>
        <end position="705"/>
    </location>
</feature>
<evidence type="ECO:0000256" key="1">
    <source>
        <dbReference type="ARBA" id="ARBA00004162"/>
    </source>
</evidence>
<feature type="domain" description="Protein kinase" evidence="25">
    <location>
        <begin position="770"/>
        <end position="1046"/>
    </location>
</feature>
<evidence type="ECO:0000256" key="4">
    <source>
        <dbReference type="ARBA" id="ARBA00012513"/>
    </source>
</evidence>
<dbReference type="InterPro" id="IPR011009">
    <property type="entry name" value="Kinase-like_dom_sf"/>
</dbReference>
<dbReference type="InterPro" id="IPR001245">
    <property type="entry name" value="Ser-Thr/Tyr_kinase_cat_dom"/>
</dbReference>
<dbReference type="Pfam" id="PF07714">
    <property type="entry name" value="PK_Tyr_Ser-Thr"/>
    <property type="match status" value="1"/>
</dbReference>
<evidence type="ECO:0000256" key="14">
    <source>
        <dbReference type="ARBA" id="ARBA00022777"/>
    </source>
</evidence>
<dbReference type="InterPro" id="IPR001611">
    <property type="entry name" value="Leu-rich_rpt"/>
</dbReference>
<name>A0AAV5E931_ELECO</name>
<evidence type="ECO:0000256" key="23">
    <source>
        <dbReference type="SAM" id="MobiDB-lite"/>
    </source>
</evidence>
<dbReference type="PRINTS" id="PR00019">
    <property type="entry name" value="LEURICHRPT"/>
</dbReference>
<keyword evidence="9" id="KW-0808">Transferase</keyword>
<dbReference type="Proteomes" id="UP001054889">
    <property type="component" value="Unassembled WGS sequence"/>
</dbReference>
<comment type="caution">
    <text evidence="26">The sequence shown here is derived from an EMBL/GenBank/DDBJ whole genome shotgun (WGS) entry which is preliminary data.</text>
</comment>
<dbReference type="EC" id="2.7.11.1" evidence="4"/>
<dbReference type="SUPFAM" id="SSF56112">
    <property type="entry name" value="Protein kinase-like (PK-like)"/>
    <property type="match status" value="1"/>
</dbReference>
<keyword evidence="27" id="KW-1185">Reference proteome</keyword>
<dbReference type="GO" id="GO:0005886">
    <property type="term" value="C:plasma membrane"/>
    <property type="evidence" value="ECO:0007669"/>
    <property type="project" value="UniProtKB-SubCell"/>
</dbReference>
<accession>A0AAV5E931</accession>
<evidence type="ECO:0000256" key="3">
    <source>
        <dbReference type="ARBA" id="ARBA00008684"/>
    </source>
</evidence>
<dbReference type="FunFam" id="3.80.10.10:FF:000095">
    <property type="entry name" value="LRR receptor-like serine/threonine-protein kinase GSO1"/>
    <property type="match status" value="1"/>
</dbReference>
<evidence type="ECO:0000256" key="5">
    <source>
        <dbReference type="ARBA" id="ARBA00022475"/>
    </source>
</evidence>
<dbReference type="SMART" id="SM00220">
    <property type="entry name" value="S_TKc"/>
    <property type="match status" value="1"/>
</dbReference>
<dbReference type="PANTHER" id="PTHR48056:SF58">
    <property type="entry name" value="LEUCINE-RICH REPEAT RECEPTOR PROTEIN KINASE MSP1-LIKE ISOFORM X1"/>
    <property type="match status" value="1"/>
</dbReference>
<evidence type="ECO:0000256" key="13">
    <source>
        <dbReference type="ARBA" id="ARBA00022741"/>
    </source>
</evidence>
<dbReference type="PROSITE" id="PS51450">
    <property type="entry name" value="LRR"/>
    <property type="match status" value="1"/>
</dbReference>
<comment type="catalytic activity">
    <reaction evidence="20">
        <text>L-threonyl-[protein] + ATP = O-phospho-L-threonyl-[protein] + ADP + H(+)</text>
        <dbReference type="Rhea" id="RHEA:46608"/>
        <dbReference type="Rhea" id="RHEA-COMP:11060"/>
        <dbReference type="Rhea" id="RHEA-COMP:11605"/>
        <dbReference type="ChEBI" id="CHEBI:15378"/>
        <dbReference type="ChEBI" id="CHEBI:30013"/>
        <dbReference type="ChEBI" id="CHEBI:30616"/>
        <dbReference type="ChEBI" id="CHEBI:61977"/>
        <dbReference type="ChEBI" id="CHEBI:456216"/>
        <dbReference type="EC" id="2.7.11.1"/>
    </reaction>
</comment>
<evidence type="ECO:0000256" key="19">
    <source>
        <dbReference type="ARBA" id="ARBA00023180"/>
    </source>
</evidence>
<evidence type="ECO:0000256" key="10">
    <source>
        <dbReference type="ARBA" id="ARBA00022692"/>
    </source>
</evidence>
<dbReference type="InterPro" id="IPR013210">
    <property type="entry name" value="LRR_N_plant-typ"/>
</dbReference>
<evidence type="ECO:0000313" key="26">
    <source>
        <dbReference type="EMBL" id="GJN19263.1"/>
    </source>
</evidence>
<evidence type="ECO:0000259" key="25">
    <source>
        <dbReference type="PROSITE" id="PS50011"/>
    </source>
</evidence>
<dbReference type="Pfam" id="PF00560">
    <property type="entry name" value="LRR_1"/>
    <property type="match status" value="4"/>
</dbReference>
<evidence type="ECO:0000256" key="11">
    <source>
        <dbReference type="ARBA" id="ARBA00022729"/>
    </source>
</evidence>
<keyword evidence="17 24" id="KW-0472">Membrane</keyword>
<dbReference type="EMBL" id="BQKI01000074">
    <property type="protein sequence ID" value="GJN19263.1"/>
    <property type="molecule type" value="Genomic_DNA"/>
</dbReference>